<proteinExistence type="predicted"/>
<dbReference type="AlphaFoldDB" id="A0ABD7C059"/>
<gene>
    <name evidence="2" type="ORF">JJL50_13330</name>
</gene>
<evidence type="ECO:0000313" key="2">
    <source>
        <dbReference type="EMBL" id="QQQ40937.1"/>
    </source>
</evidence>
<protein>
    <submittedName>
        <fullName evidence="2">Helix-turn-helix domain-containing protein</fullName>
    </submittedName>
</protein>
<sequence length="159" mass="17033">MDMSALDRAVQSAGSQQALAQLLGIKPPSVSGWYDRCRVPAERCIAIELATGVSRHQLRPDVFGPDPSEAQIEAVAQLRAEIDSRMSKRALRAKLGMASDKHLATLLQLPVEEVAAWPEEGVLPALPQIQRLLGAEPQAAAEPANDDPDANRIAPVDTA</sequence>
<evidence type="ECO:0000313" key="3">
    <source>
        <dbReference type="Proteomes" id="UP000596095"/>
    </source>
</evidence>
<dbReference type="InterPro" id="IPR031856">
    <property type="entry name" value="YdaS_toxin-like"/>
</dbReference>
<dbReference type="Gene3D" id="1.10.260.40">
    <property type="entry name" value="lambda repressor-like DNA-binding domains"/>
    <property type="match status" value="1"/>
</dbReference>
<dbReference type="Proteomes" id="UP000596095">
    <property type="component" value="Chromosome"/>
</dbReference>
<dbReference type="InterPro" id="IPR010982">
    <property type="entry name" value="Lambda_DNA-bd_dom_sf"/>
</dbReference>
<feature type="region of interest" description="Disordered" evidence="1">
    <location>
        <begin position="134"/>
        <end position="159"/>
    </location>
</feature>
<name>A0ABD7C059_STEMA</name>
<reference evidence="2 3" key="1">
    <citation type="submission" date="2021-01" db="EMBL/GenBank/DDBJ databases">
        <title>Genome Characterization of a novel Stenotrophomonas isolate with high keratinase activity.</title>
        <authorList>
            <person name="Cao Z.-J."/>
        </authorList>
    </citation>
    <scope>NUCLEOTIDE SEQUENCE [LARGE SCALE GENOMIC DNA]</scope>
    <source>
        <strain evidence="2 3">DHHJ</strain>
    </source>
</reference>
<organism evidence="2 3">
    <name type="scientific">Stenotrophomonas maltophilia</name>
    <name type="common">Pseudomonas maltophilia</name>
    <name type="synonym">Xanthomonas maltophilia</name>
    <dbReference type="NCBI Taxonomy" id="40324"/>
    <lineage>
        <taxon>Bacteria</taxon>
        <taxon>Pseudomonadati</taxon>
        <taxon>Pseudomonadota</taxon>
        <taxon>Gammaproteobacteria</taxon>
        <taxon>Lysobacterales</taxon>
        <taxon>Lysobacteraceae</taxon>
        <taxon>Stenotrophomonas</taxon>
        <taxon>Stenotrophomonas maltophilia group</taxon>
    </lineage>
</organism>
<dbReference type="EMBL" id="CP067993">
    <property type="protein sequence ID" value="QQQ40937.1"/>
    <property type="molecule type" value="Genomic_DNA"/>
</dbReference>
<dbReference type="Pfam" id="PF15943">
    <property type="entry name" value="YdaS_toxin"/>
    <property type="match status" value="1"/>
</dbReference>
<accession>A0ABD7C059</accession>
<evidence type="ECO:0000256" key="1">
    <source>
        <dbReference type="SAM" id="MobiDB-lite"/>
    </source>
</evidence>
<dbReference type="RefSeq" id="WP_201116684.1">
    <property type="nucleotide sequence ID" value="NZ_CP067993.1"/>
</dbReference>
<dbReference type="SUPFAM" id="SSF47413">
    <property type="entry name" value="lambda repressor-like DNA-binding domains"/>
    <property type="match status" value="1"/>
</dbReference>